<protein>
    <submittedName>
        <fullName evidence="2">Uncharacterized protein</fullName>
    </submittedName>
</protein>
<dbReference type="EMBL" id="UOFJ01000136">
    <property type="protein sequence ID" value="VAW64586.1"/>
    <property type="molecule type" value="Genomic_DNA"/>
</dbReference>
<name>A0A3B0Y894_9ZZZZ</name>
<keyword evidence="1" id="KW-0472">Membrane</keyword>
<evidence type="ECO:0000256" key="1">
    <source>
        <dbReference type="SAM" id="Phobius"/>
    </source>
</evidence>
<keyword evidence="1" id="KW-1133">Transmembrane helix</keyword>
<evidence type="ECO:0000313" key="2">
    <source>
        <dbReference type="EMBL" id="VAW64586.1"/>
    </source>
</evidence>
<accession>A0A3B0Y894</accession>
<organism evidence="2">
    <name type="scientific">hydrothermal vent metagenome</name>
    <dbReference type="NCBI Taxonomy" id="652676"/>
    <lineage>
        <taxon>unclassified sequences</taxon>
        <taxon>metagenomes</taxon>
        <taxon>ecological metagenomes</taxon>
    </lineage>
</organism>
<feature type="transmembrane region" description="Helical" evidence="1">
    <location>
        <begin position="16"/>
        <end position="38"/>
    </location>
</feature>
<keyword evidence="1" id="KW-0812">Transmembrane</keyword>
<proteinExistence type="predicted"/>
<sequence length="58" mass="6488">MSDSVTLKLHLKPDSIIIAIYVVYVGLFTVPLCLRYYVKLLSCSTECKRASNRGMGYG</sequence>
<dbReference type="AlphaFoldDB" id="A0A3B0Y894"/>
<reference evidence="2" key="1">
    <citation type="submission" date="2018-06" db="EMBL/GenBank/DDBJ databases">
        <authorList>
            <person name="Zhirakovskaya E."/>
        </authorList>
    </citation>
    <scope>NUCLEOTIDE SEQUENCE</scope>
</reference>
<gene>
    <name evidence="2" type="ORF">MNBD_GAMMA10-1050</name>
</gene>